<keyword evidence="4" id="KW-1185">Reference proteome</keyword>
<organism evidence="3 4">
    <name type="scientific">Bos mutus</name>
    <name type="common">wild yak</name>
    <dbReference type="NCBI Taxonomy" id="72004"/>
    <lineage>
        <taxon>Eukaryota</taxon>
        <taxon>Metazoa</taxon>
        <taxon>Chordata</taxon>
        <taxon>Craniata</taxon>
        <taxon>Vertebrata</taxon>
        <taxon>Euteleostomi</taxon>
        <taxon>Mammalia</taxon>
        <taxon>Eutheria</taxon>
        <taxon>Laurasiatheria</taxon>
        <taxon>Artiodactyla</taxon>
        <taxon>Ruminantia</taxon>
        <taxon>Pecora</taxon>
        <taxon>Bovidae</taxon>
        <taxon>Bovinae</taxon>
        <taxon>Bos</taxon>
    </lineage>
</organism>
<gene>
    <name evidence="3" type="ORF">E5288_WYG001966</name>
</gene>
<evidence type="ECO:0000256" key="1">
    <source>
        <dbReference type="SAM" id="MobiDB-lite"/>
    </source>
</evidence>
<comment type="caution">
    <text evidence="3">The sequence shown here is derived from an EMBL/GenBank/DDBJ whole genome shotgun (WGS) entry which is preliminary data.</text>
</comment>
<feature type="region of interest" description="Disordered" evidence="1">
    <location>
        <begin position="145"/>
        <end position="212"/>
    </location>
</feature>
<feature type="chain" id="PRO_5025583727" evidence="2">
    <location>
        <begin position="22"/>
        <end position="212"/>
    </location>
</feature>
<protein>
    <submittedName>
        <fullName evidence="3">Uncharacterized protein</fullName>
    </submittedName>
</protein>
<name>A0A6B0RNR6_9CETA</name>
<dbReference type="Proteomes" id="UP000322234">
    <property type="component" value="Unassembled WGS sequence"/>
</dbReference>
<feature type="signal peptide" evidence="2">
    <location>
        <begin position="1"/>
        <end position="21"/>
    </location>
</feature>
<feature type="region of interest" description="Disordered" evidence="1">
    <location>
        <begin position="54"/>
        <end position="79"/>
    </location>
</feature>
<feature type="compositionally biased region" description="Basic and acidic residues" evidence="1">
    <location>
        <begin position="145"/>
        <end position="157"/>
    </location>
</feature>
<dbReference type="EMBL" id="VBQZ03000062">
    <property type="protein sequence ID" value="MXQ90277.1"/>
    <property type="molecule type" value="Genomic_DNA"/>
</dbReference>
<evidence type="ECO:0000313" key="4">
    <source>
        <dbReference type="Proteomes" id="UP000322234"/>
    </source>
</evidence>
<proteinExistence type="predicted"/>
<evidence type="ECO:0000313" key="3">
    <source>
        <dbReference type="EMBL" id="MXQ90277.1"/>
    </source>
</evidence>
<sequence length="212" mass="23302">MALKNRSSLLKSGAFLVLVDALKSSDYVIGEQRPPASVWARRQWRLLSGRLATPSSSLSWQTPGEERHSYPEKANPAHAQGSALDASELYRLPPGERVGLRPPPGARRLSVRKFSRTEDRGTGSGRIASGLVTRKLSPETIANAKADELRSPWEELRPFATPQISSADLDSADRLHRKPSLQQLRPGAFPEPSPRSMRSPSAHVIAAESRRD</sequence>
<reference evidence="3" key="1">
    <citation type="submission" date="2019-10" db="EMBL/GenBank/DDBJ databases">
        <title>The sequence and de novo assembly of the wild yak genome.</title>
        <authorList>
            <person name="Liu Y."/>
        </authorList>
    </citation>
    <scope>NUCLEOTIDE SEQUENCE [LARGE SCALE GENOMIC DNA]</scope>
    <source>
        <strain evidence="3">WY2019</strain>
    </source>
</reference>
<accession>A0A6B0RNR6</accession>
<dbReference type="AlphaFoldDB" id="A0A6B0RNR6"/>
<evidence type="ECO:0000256" key="2">
    <source>
        <dbReference type="SAM" id="SignalP"/>
    </source>
</evidence>
<keyword evidence="2" id="KW-0732">Signal</keyword>